<evidence type="ECO:0000313" key="2">
    <source>
        <dbReference type="EMBL" id="SHO80492.1"/>
    </source>
</evidence>
<feature type="transmembrane region" description="Helical" evidence="1">
    <location>
        <begin position="7"/>
        <end position="27"/>
    </location>
</feature>
<dbReference type="EMBL" id="FRYL01000011">
    <property type="protein sequence ID" value="SHO80492.1"/>
    <property type="molecule type" value="Genomic_DNA"/>
</dbReference>
<evidence type="ECO:0008006" key="3">
    <source>
        <dbReference type="Google" id="ProtNLM"/>
    </source>
</evidence>
<protein>
    <recommendedName>
        <fullName evidence="3">Prepilin-type N-terminal cleavage/methylation domain-containing protein</fullName>
    </recommendedName>
</protein>
<reference evidence="2" key="1">
    <citation type="submission" date="2016-10" db="EMBL/GenBank/DDBJ databases">
        <authorList>
            <person name="de Groot N.N."/>
        </authorList>
    </citation>
    <scope>NUCLEOTIDE SEQUENCE</scope>
</reference>
<evidence type="ECO:0000256" key="1">
    <source>
        <dbReference type="SAM" id="Phobius"/>
    </source>
</evidence>
<accession>A0A1W1EI65</accession>
<keyword evidence="1" id="KW-0472">Membrane</keyword>
<proteinExistence type="predicted"/>
<keyword evidence="1" id="KW-0812">Transmembrane</keyword>
<name>A0A1W1EI65_9ZZZZ</name>
<keyword evidence="1" id="KW-1133">Transmembrane helix</keyword>
<dbReference type="AlphaFoldDB" id="A0A1W1EI65"/>
<organism evidence="2">
    <name type="scientific">hydrothermal vent metagenome</name>
    <dbReference type="NCBI Taxonomy" id="652676"/>
    <lineage>
        <taxon>unclassified sequences</taxon>
        <taxon>metagenomes</taxon>
        <taxon>ecological metagenomes</taxon>
    </lineage>
</organism>
<sequence length="154" mass="17688">MIKNRNGFVTIEILVAMVIGFLAIIMLTTSIKTVQKVGIQQELYQDLYISVLSIKNIIRAKGCIDNPTLSGEINGFKYSIKCREVKAQKNYIDMLNPITFKDEGGNKGIFMIYLFRVDINIQKFGLDKSYSFYQSEEKRLISEEDLLKIRLGIF</sequence>
<gene>
    <name evidence="2" type="ORF">MNB_SV-15-1360</name>
</gene>